<dbReference type="AlphaFoldDB" id="A0A6A6HJC3"/>
<reference evidence="4" key="1">
    <citation type="journal article" date="2020" name="Stud. Mycol.">
        <title>101 Dothideomycetes genomes: a test case for predicting lifestyles and emergence of pathogens.</title>
        <authorList>
            <person name="Haridas S."/>
            <person name="Albert R."/>
            <person name="Binder M."/>
            <person name="Bloem J."/>
            <person name="Labutti K."/>
            <person name="Salamov A."/>
            <person name="Andreopoulos B."/>
            <person name="Baker S."/>
            <person name="Barry K."/>
            <person name="Bills G."/>
            <person name="Bluhm B."/>
            <person name="Cannon C."/>
            <person name="Castanera R."/>
            <person name="Culley D."/>
            <person name="Daum C."/>
            <person name="Ezra D."/>
            <person name="Gonzalez J."/>
            <person name="Henrissat B."/>
            <person name="Kuo A."/>
            <person name="Liang C."/>
            <person name="Lipzen A."/>
            <person name="Lutzoni F."/>
            <person name="Magnuson J."/>
            <person name="Mondo S."/>
            <person name="Nolan M."/>
            <person name="Ohm R."/>
            <person name="Pangilinan J."/>
            <person name="Park H.-J."/>
            <person name="Ramirez L."/>
            <person name="Alfaro M."/>
            <person name="Sun H."/>
            <person name="Tritt A."/>
            <person name="Yoshinaga Y."/>
            <person name="Zwiers L.-H."/>
            <person name="Turgeon B."/>
            <person name="Goodwin S."/>
            <person name="Spatafora J."/>
            <person name="Crous P."/>
            <person name="Grigoriev I."/>
        </authorList>
    </citation>
    <scope>NUCLEOTIDE SEQUENCE</scope>
    <source>
        <strain evidence="4">Tuck. ex Michener</strain>
    </source>
</reference>
<dbReference type="EMBL" id="ML991778">
    <property type="protein sequence ID" value="KAF2237919.1"/>
    <property type="molecule type" value="Genomic_DNA"/>
</dbReference>
<dbReference type="InterPro" id="IPR051589">
    <property type="entry name" value="Sialate-O-sulfotransferase"/>
</dbReference>
<evidence type="ECO:0000313" key="4">
    <source>
        <dbReference type="EMBL" id="KAF2237919.1"/>
    </source>
</evidence>
<dbReference type="Proteomes" id="UP000800092">
    <property type="component" value="Unassembled WGS sequence"/>
</dbReference>
<sequence length="740" mass="76404">MYSKPGQTTTAAAPSDTGSYDYVTDSQVVPQAGNYAYIGCFLDQGYPNLLLDGPSFQNYTNTVELCADFCSGYTYFAVEDANQCLCGNTINSGSYSVPCQAECYMCCPGNLAEACGGWYRGGLYELNAPPYTPPTQTATCTYNGPATAVQTVNAAGSTSSYTYYGPITTATTYSFVVTTDSAGHTTSYTSTIPECVDGDCNTNPHTPGGTITATHTPTPTVPATAENCTFQGCYDDNGGGRTLQYRQNQLSTANMTIEECGIACRGGGYTYFGVEYGQECYCDYSIQPPHALVQPGNSQGLTCSDRTYACSGNPFEQCGGFGTIDIYYCPVSSSSSSVSITATSSSSTPSSSTSSTSSAASATGSSITCPDANCTTYTDSSDTAYVVLCSKDSDGSGMGLVTSQANFAACVSNCTGSPGCVAVSYTPANQPGGTCYQKSDQGTINSNSNVNFAILSSKFGGSCSPSLSSSSSSSSLSSTSTWSSTVSSSIWSSSSTLTSSTSISSSTSTTSSTSTSSSSSNPSSTSTTSSTSTLSSSPISSSTSTLSSSSTSSTTLTISSTSISSSTSTTSSTSTSSSTSTPSSTLTTSSASMASSTSTSSSTSTISSSTSTTGSTYTSSTTSSLSSAVSPSTWTWSGASTSSDTSTWSDTVSWSTWSSSSTPTSSSASTLSSVLASSTTTHIILEQHIVLKQLISLEYLDPKQHLHFRQCLCAERYFNVEQQYNFVLEQFRCEYYLNFG</sequence>
<evidence type="ECO:0000256" key="2">
    <source>
        <dbReference type="SAM" id="MobiDB-lite"/>
    </source>
</evidence>
<dbReference type="InterPro" id="IPR002889">
    <property type="entry name" value="WSC_carb-bd"/>
</dbReference>
<dbReference type="OrthoDB" id="5985073at2759"/>
<proteinExistence type="predicted"/>
<keyword evidence="5" id="KW-1185">Reference proteome</keyword>
<organism evidence="4 5">
    <name type="scientific">Viridothelium virens</name>
    <name type="common">Speckled blister lichen</name>
    <name type="synonym">Trypethelium virens</name>
    <dbReference type="NCBI Taxonomy" id="1048519"/>
    <lineage>
        <taxon>Eukaryota</taxon>
        <taxon>Fungi</taxon>
        <taxon>Dikarya</taxon>
        <taxon>Ascomycota</taxon>
        <taxon>Pezizomycotina</taxon>
        <taxon>Dothideomycetes</taxon>
        <taxon>Dothideomycetes incertae sedis</taxon>
        <taxon>Trypetheliales</taxon>
        <taxon>Trypetheliaceae</taxon>
        <taxon>Viridothelium</taxon>
    </lineage>
</organism>
<accession>A0A6A6HJC3</accession>
<dbReference type="PROSITE" id="PS51212">
    <property type="entry name" value="WSC"/>
    <property type="match status" value="2"/>
</dbReference>
<keyword evidence="1" id="KW-0677">Repeat</keyword>
<protein>
    <submittedName>
        <fullName evidence="4">WSC-domain-containing protein</fullName>
    </submittedName>
</protein>
<gene>
    <name evidence="4" type="ORF">EV356DRAFT_363210</name>
</gene>
<dbReference type="PANTHER" id="PTHR45964:SF5">
    <property type="entry name" value="WSCD FAMILY MEMBER CG9164"/>
    <property type="match status" value="1"/>
</dbReference>
<feature type="domain" description="WSC" evidence="3">
    <location>
        <begin position="227"/>
        <end position="330"/>
    </location>
</feature>
<dbReference type="SMART" id="SM00321">
    <property type="entry name" value="WSC"/>
    <property type="match status" value="2"/>
</dbReference>
<evidence type="ECO:0000259" key="3">
    <source>
        <dbReference type="PROSITE" id="PS51212"/>
    </source>
</evidence>
<name>A0A6A6HJC3_VIRVR</name>
<feature type="region of interest" description="Disordered" evidence="2">
    <location>
        <begin position="340"/>
        <end position="366"/>
    </location>
</feature>
<feature type="region of interest" description="Disordered" evidence="2">
    <location>
        <begin position="492"/>
        <end position="648"/>
    </location>
</feature>
<dbReference type="PANTHER" id="PTHR45964">
    <property type="entry name" value="WSCD FAMILY MEMBER CG9164"/>
    <property type="match status" value="1"/>
</dbReference>
<evidence type="ECO:0000256" key="1">
    <source>
        <dbReference type="ARBA" id="ARBA00022737"/>
    </source>
</evidence>
<evidence type="ECO:0000313" key="5">
    <source>
        <dbReference type="Proteomes" id="UP000800092"/>
    </source>
</evidence>
<feature type="domain" description="WSC" evidence="3">
    <location>
        <begin position="34"/>
        <end position="127"/>
    </location>
</feature>
<dbReference type="Pfam" id="PF01822">
    <property type="entry name" value="WSC"/>
    <property type="match status" value="2"/>
</dbReference>